<protein>
    <submittedName>
        <fullName evidence="4">NAD dependent epimerase/dehydratase family protein</fullName>
    </submittedName>
</protein>
<evidence type="ECO:0000313" key="5">
    <source>
        <dbReference type="Proteomes" id="UP000193900"/>
    </source>
</evidence>
<reference evidence="4 5" key="1">
    <citation type="submission" date="2017-03" db="EMBL/GenBank/DDBJ databases">
        <authorList>
            <person name="Afonso C.L."/>
            <person name="Miller P.J."/>
            <person name="Scott M.A."/>
            <person name="Spackman E."/>
            <person name="Goraichik I."/>
            <person name="Dimitrov K.M."/>
            <person name="Suarez D.L."/>
            <person name="Swayne D.E."/>
        </authorList>
    </citation>
    <scope>NUCLEOTIDE SEQUENCE [LARGE SCALE GENOMIC DNA]</scope>
    <source>
        <strain evidence="4 5">CECT 7023</strain>
    </source>
</reference>
<dbReference type="RefSeq" id="WP_085878724.1">
    <property type="nucleotide sequence ID" value="NZ_FWFZ01000007.1"/>
</dbReference>
<dbReference type="SUPFAM" id="SSF51735">
    <property type="entry name" value="NAD(P)-binding Rossmann-fold domains"/>
    <property type="match status" value="1"/>
</dbReference>
<keyword evidence="5" id="KW-1185">Reference proteome</keyword>
<evidence type="ECO:0000256" key="2">
    <source>
        <dbReference type="ARBA" id="ARBA00023445"/>
    </source>
</evidence>
<dbReference type="InterPro" id="IPR036291">
    <property type="entry name" value="NAD(P)-bd_dom_sf"/>
</dbReference>
<dbReference type="Proteomes" id="UP000193900">
    <property type="component" value="Unassembled WGS sequence"/>
</dbReference>
<accession>A0A1Y5SS43</accession>
<dbReference type="PANTHER" id="PTHR10366">
    <property type="entry name" value="NAD DEPENDENT EPIMERASE/DEHYDRATASE"/>
    <property type="match status" value="1"/>
</dbReference>
<proteinExistence type="inferred from homology"/>
<keyword evidence="1" id="KW-0560">Oxidoreductase</keyword>
<dbReference type="GO" id="GO:0016616">
    <property type="term" value="F:oxidoreductase activity, acting on the CH-OH group of donors, NAD or NADP as acceptor"/>
    <property type="evidence" value="ECO:0007669"/>
    <property type="project" value="TreeGrafter"/>
</dbReference>
<gene>
    <name evidence="4" type="ORF">ROA7023_01867</name>
</gene>
<dbReference type="Pfam" id="PF01370">
    <property type="entry name" value="Epimerase"/>
    <property type="match status" value="1"/>
</dbReference>
<sequence length="340" mass="36659">MTQQTVLLTGISGFLAKRIARELLDAGHVVRGTVRSATKAAEVRTALGPDGLDRLSFVTLDLNRDDGWAQAMAGVDALVHTASPFPMSAPKDERETIRPAVDGTLRALRAADTAGVRRVVLTASMVTMIYAKRLAGHAYGPSDWTDVTHPAATAYVKSKTLAEKAAWDFVSDHPRMQLTTIHPGLVVGTPMDRHFGTSMKLVERILSGKDPMQPDLGLPVVDLGDASALHLVALERPETIGERLVAADSVRRMPQIAKLFAESFPHRKIATKTAPWVLLRLLGLFDPALRGILPDIGRPLAIDNSATRQLLGRPFVASDDALLKSAQMILDADKADPLVA</sequence>
<dbReference type="EMBL" id="FWFZ01000007">
    <property type="protein sequence ID" value="SLN45266.1"/>
    <property type="molecule type" value="Genomic_DNA"/>
</dbReference>
<evidence type="ECO:0000256" key="1">
    <source>
        <dbReference type="ARBA" id="ARBA00023002"/>
    </source>
</evidence>
<feature type="domain" description="NAD-dependent epimerase/dehydratase" evidence="3">
    <location>
        <begin position="6"/>
        <end position="239"/>
    </location>
</feature>
<dbReference type="InterPro" id="IPR050425">
    <property type="entry name" value="NAD(P)_dehydrat-like"/>
</dbReference>
<dbReference type="PANTHER" id="PTHR10366:SF564">
    <property type="entry name" value="STEROL-4-ALPHA-CARBOXYLATE 3-DEHYDROGENASE, DECARBOXYLATING"/>
    <property type="match status" value="1"/>
</dbReference>
<organism evidence="4 5">
    <name type="scientific">Roseisalinus antarcticus</name>
    <dbReference type="NCBI Taxonomy" id="254357"/>
    <lineage>
        <taxon>Bacteria</taxon>
        <taxon>Pseudomonadati</taxon>
        <taxon>Pseudomonadota</taxon>
        <taxon>Alphaproteobacteria</taxon>
        <taxon>Rhodobacterales</taxon>
        <taxon>Roseobacteraceae</taxon>
        <taxon>Roseisalinus</taxon>
    </lineage>
</organism>
<evidence type="ECO:0000313" key="4">
    <source>
        <dbReference type="EMBL" id="SLN45266.1"/>
    </source>
</evidence>
<dbReference type="OrthoDB" id="9778052at2"/>
<name>A0A1Y5SS43_9RHOB</name>
<evidence type="ECO:0000259" key="3">
    <source>
        <dbReference type="Pfam" id="PF01370"/>
    </source>
</evidence>
<dbReference type="Gene3D" id="3.40.50.720">
    <property type="entry name" value="NAD(P)-binding Rossmann-like Domain"/>
    <property type="match status" value="1"/>
</dbReference>
<dbReference type="InterPro" id="IPR001509">
    <property type="entry name" value="Epimerase_deHydtase"/>
</dbReference>
<dbReference type="AlphaFoldDB" id="A0A1Y5SS43"/>
<comment type="similarity">
    <text evidence="2">Belongs to the NAD(P)-dependent epimerase/dehydratase family. Dihydroflavonol-4-reductase subfamily.</text>
</comment>